<dbReference type="PANTHER" id="PTHR43133">
    <property type="entry name" value="RNA POLYMERASE ECF-TYPE SIGMA FACTO"/>
    <property type="match status" value="1"/>
</dbReference>
<keyword evidence="5" id="KW-0804">Transcription</keyword>
<dbReference type="PANTHER" id="PTHR43133:SF8">
    <property type="entry name" value="RNA POLYMERASE SIGMA FACTOR HI_1459-RELATED"/>
    <property type="match status" value="1"/>
</dbReference>
<dbReference type="InterPro" id="IPR013325">
    <property type="entry name" value="RNA_pol_sigma_r2"/>
</dbReference>
<sequence length="190" mass="22248">MKTHSFDQTLLEAIRANDPAALDTVYRTYRTPCLRFLLGRVIRRNHPNRETVAVELFTESLIVLVNNIRSGRLRELTARIDTYLNAVGRNLYLKLERRGREIYRDPSELPEPLVSPEREVRPEEVRQELYRWLGKLGPSCRQLIVHFYFLELDWNTIADLLGYKNAASAKTNKSKCMSRLRKLYAETVPK</sequence>
<evidence type="ECO:0000256" key="3">
    <source>
        <dbReference type="ARBA" id="ARBA00023082"/>
    </source>
</evidence>
<comment type="similarity">
    <text evidence="1">Belongs to the sigma-70 factor family. ECF subfamily.</text>
</comment>
<keyword evidence="2" id="KW-0805">Transcription regulation</keyword>
<evidence type="ECO:0000313" key="6">
    <source>
        <dbReference type="EMBL" id="CAH1002270.1"/>
    </source>
</evidence>
<evidence type="ECO:0000256" key="5">
    <source>
        <dbReference type="ARBA" id="ARBA00023163"/>
    </source>
</evidence>
<dbReference type="InterPro" id="IPR013324">
    <property type="entry name" value="RNA_pol_sigma_r3/r4-like"/>
</dbReference>
<dbReference type="RefSeq" id="WP_238752147.1">
    <property type="nucleotide sequence ID" value="NZ_CAKLPZ010000005.1"/>
</dbReference>
<dbReference type="Gene3D" id="1.10.1740.10">
    <property type="match status" value="1"/>
</dbReference>
<evidence type="ECO:0000256" key="2">
    <source>
        <dbReference type="ARBA" id="ARBA00023015"/>
    </source>
</evidence>
<dbReference type="SUPFAM" id="SSF88946">
    <property type="entry name" value="Sigma2 domain of RNA polymerase sigma factors"/>
    <property type="match status" value="1"/>
</dbReference>
<evidence type="ECO:0000256" key="4">
    <source>
        <dbReference type="ARBA" id="ARBA00023125"/>
    </source>
</evidence>
<dbReference type="SUPFAM" id="SSF88659">
    <property type="entry name" value="Sigma3 and sigma4 domains of RNA polymerase sigma factors"/>
    <property type="match status" value="1"/>
</dbReference>
<name>A0ABN8F5T1_9BACT</name>
<comment type="caution">
    <text evidence="6">The sequence shown here is derived from an EMBL/GenBank/DDBJ whole genome shotgun (WGS) entry which is preliminary data.</text>
</comment>
<accession>A0ABN8F5T1</accession>
<dbReference type="Proteomes" id="UP000837803">
    <property type="component" value="Unassembled WGS sequence"/>
</dbReference>
<reference evidence="6" key="1">
    <citation type="submission" date="2021-12" db="EMBL/GenBank/DDBJ databases">
        <authorList>
            <person name="Rodrigo-Torres L."/>
            <person name="Arahal R. D."/>
            <person name="Lucena T."/>
        </authorList>
    </citation>
    <scope>NUCLEOTIDE SEQUENCE</scope>
    <source>
        <strain evidence="6">CECT 8419</strain>
    </source>
</reference>
<gene>
    <name evidence="6" type="ORF">LEM8419_03189</name>
</gene>
<dbReference type="Gene3D" id="1.10.10.10">
    <property type="entry name" value="Winged helix-like DNA-binding domain superfamily/Winged helix DNA-binding domain"/>
    <property type="match status" value="1"/>
</dbReference>
<keyword evidence="4" id="KW-0238">DNA-binding</keyword>
<dbReference type="InterPro" id="IPR036388">
    <property type="entry name" value="WH-like_DNA-bd_sf"/>
</dbReference>
<evidence type="ECO:0000313" key="7">
    <source>
        <dbReference type="Proteomes" id="UP000837803"/>
    </source>
</evidence>
<proteinExistence type="inferred from homology"/>
<dbReference type="InterPro" id="IPR039425">
    <property type="entry name" value="RNA_pol_sigma-70-like"/>
</dbReference>
<organism evidence="6 7">
    <name type="scientific">Neolewinella maritima</name>
    <dbReference type="NCBI Taxonomy" id="1383882"/>
    <lineage>
        <taxon>Bacteria</taxon>
        <taxon>Pseudomonadati</taxon>
        <taxon>Bacteroidota</taxon>
        <taxon>Saprospiria</taxon>
        <taxon>Saprospirales</taxon>
        <taxon>Lewinellaceae</taxon>
        <taxon>Neolewinella</taxon>
    </lineage>
</organism>
<dbReference type="EMBL" id="CAKLPZ010000005">
    <property type="protein sequence ID" value="CAH1002270.1"/>
    <property type="molecule type" value="Genomic_DNA"/>
</dbReference>
<evidence type="ECO:0008006" key="8">
    <source>
        <dbReference type="Google" id="ProtNLM"/>
    </source>
</evidence>
<protein>
    <recommendedName>
        <fullName evidence="8">Sigma-70 family RNA polymerase sigma factor</fullName>
    </recommendedName>
</protein>
<keyword evidence="7" id="KW-1185">Reference proteome</keyword>
<evidence type="ECO:0000256" key="1">
    <source>
        <dbReference type="ARBA" id="ARBA00010641"/>
    </source>
</evidence>
<keyword evidence="3" id="KW-0731">Sigma factor</keyword>